<keyword evidence="2" id="KW-1185">Reference proteome</keyword>
<dbReference type="EMBL" id="QPFP01000031">
    <property type="protein sequence ID" value="TEB28701.1"/>
    <property type="molecule type" value="Genomic_DNA"/>
</dbReference>
<evidence type="ECO:0000313" key="1">
    <source>
        <dbReference type="EMBL" id="TEB28701.1"/>
    </source>
</evidence>
<reference evidence="1 2" key="1">
    <citation type="journal article" date="2019" name="Nat. Ecol. Evol.">
        <title>Megaphylogeny resolves global patterns of mushroom evolution.</title>
        <authorList>
            <person name="Varga T."/>
            <person name="Krizsan K."/>
            <person name="Foldi C."/>
            <person name="Dima B."/>
            <person name="Sanchez-Garcia M."/>
            <person name="Sanchez-Ramirez S."/>
            <person name="Szollosi G.J."/>
            <person name="Szarkandi J.G."/>
            <person name="Papp V."/>
            <person name="Albert L."/>
            <person name="Andreopoulos W."/>
            <person name="Angelini C."/>
            <person name="Antonin V."/>
            <person name="Barry K.W."/>
            <person name="Bougher N.L."/>
            <person name="Buchanan P."/>
            <person name="Buyck B."/>
            <person name="Bense V."/>
            <person name="Catcheside P."/>
            <person name="Chovatia M."/>
            <person name="Cooper J."/>
            <person name="Damon W."/>
            <person name="Desjardin D."/>
            <person name="Finy P."/>
            <person name="Geml J."/>
            <person name="Haridas S."/>
            <person name="Hughes K."/>
            <person name="Justo A."/>
            <person name="Karasinski D."/>
            <person name="Kautmanova I."/>
            <person name="Kiss B."/>
            <person name="Kocsube S."/>
            <person name="Kotiranta H."/>
            <person name="LaButti K.M."/>
            <person name="Lechner B.E."/>
            <person name="Liimatainen K."/>
            <person name="Lipzen A."/>
            <person name="Lukacs Z."/>
            <person name="Mihaltcheva S."/>
            <person name="Morgado L.N."/>
            <person name="Niskanen T."/>
            <person name="Noordeloos M.E."/>
            <person name="Ohm R.A."/>
            <person name="Ortiz-Santana B."/>
            <person name="Ovrebo C."/>
            <person name="Racz N."/>
            <person name="Riley R."/>
            <person name="Savchenko A."/>
            <person name="Shiryaev A."/>
            <person name="Soop K."/>
            <person name="Spirin V."/>
            <person name="Szebenyi C."/>
            <person name="Tomsovsky M."/>
            <person name="Tulloss R.E."/>
            <person name="Uehling J."/>
            <person name="Grigoriev I.V."/>
            <person name="Vagvolgyi C."/>
            <person name="Papp T."/>
            <person name="Martin F.M."/>
            <person name="Miettinen O."/>
            <person name="Hibbett D.S."/>
            <person name="Nagy L.G."/>
        </authorList>
    </citation>
    <scope>NUCLEOTIDE SEQUENCE [LARGE SCALE GENOMIC DNA]</scope>
    <source>
        <strain evidence="1 2">FP101781</strain>
    </source>
</reference>
<gene>
    <name evidence="1" type="ORF">FA13DRAFT_1815764</name>
</gene>
<dbReference type="AlphaFoldDB" id="A0A4Y7T3W1"/>
<organism evidence="1 2">
    <name type="scientific">Coprinellus micaceus</name>
    <name type="common">Glistening ink-cap mushroom</name>
    <name type="synonym">Coprinus micaceus</name>
    <dbReference type="NCBI Taxonomy" id="71717"/>
    <lineage>
        <taxon>Eukaryota</taxon>
        <taxon>Fungi</taxon>
        <taxon>Dikarya</taxon>
        <taxon>Basidiomycota</taxon>
        <taxon>Agaricomycotina</taxon>
        <taxon>Agaricomycetes</taxon>
        <taxon>Agaricomycetidae</taxon>
        <taxon>Agaricales</taxon>
        <taxon>Agaricineae</taxon>
        <taxon>Psathyrellaceae</taxon>
        <taxon>Coprinellus</taxon>
    </lineage>
</organism>
<protein>
    <submittedName>
        <fullName evidence="1">Uncharacterized protein</fullName>
    </submittedName>
</protein>
<sequence length="263" mass="29264">MGEDHGSISKHEQNVALSILERGLKTAIKSCPPSLSANLSQQLALACEGIVFWMWKFVGEDCDENYKNWKFEGPNGQDGPRTLALYNCADIIVHLLQFDTVEETLGRSRLLHQMLLDWWTATSNGEIIVDPWSGLGNGLQDGVPDLQVLIFACLSRHYAKEMAEAIMSPPPHPGGRTPATFTTGTIQRMRSLTRINTQRHQGHWPAESVTYEIANLNGIVLGLYTCEIWDRVDTCPSPLLLYLRALGVEGGFNFGDTTALYEM</sequence>
<dbReference type="Proteomes" id="UP000298030">
    <property type="component" value="Unassembled WGS sequence"/>
</dbReference>
<accession>A0A4Y7T3W1</accession>
<proteinExistence type="predicted"/>
<name>A0A4Y7T3W1_COPMI</name>
<evidence type="ECO:0000313" key="2">
    <source>
        <dbReference type="Proteomes" id="UP000298030"/>
    </source>
</evidence>
<comment type="caution">
    <text evidence="1">The sequence shown here is derived from an EMBL/GenBank/DDBJ whole genome shotgun (WGS) entry which is preliminary data.</text>
</comment>